<dbReference type="PANTHER" id="PTHR47154:SF2">
    <property type="entry name" value="G-PROTEIN COUPLED RECEPTOR MTH-RELATED"/>
    <property type="match status" value="1"/>
</dbReference>
<keyword evidence="4 11" id="KW-0732">Signal</keyword>
<proteinExistence type="inferred from homology"/>
<dbReference type="AlphaFoldDB" id="A0A8R2QTC7"/>
<keyword evidence="9" id="KW-0807">Transducer</keyword>
<dbReference type="SUPFAM" id="SSF63877">
    <property type="entry name" value="Methuselah ectodomain"/>
    <property type="match status" value="1"/>
</dbReference>
<evidence type="ECO:0000259" key="12">
    <source>
        <dbReference type="PROSITE" id="PS50261"/>
    </source>
</evidence>
<accession>A0A8R2QTC7</accession>
<evidence type="ECO:0000256" key="10">
    <source>
        <dbReference type="SAM" id="Phobius"/>
    </source>
</evidence>
<dbReference type="PANTHER" id="PTHR47154">
    <property type="entry name" value="G-PROTEIN COUPLED RECEPTOR MTH-RELATED"/>
    <property type="match status" value="1"/>
</dbReference>
<name>A0A8R2QTC7_BOMMO</name>
<dbReference type="GeneID" id="101746106"/>
<evidence type="ECO:0000256" key="5">
    <source>
        <dbReference type="ARBA" id="ARBA00022989"/>
    </source>
</evidence>
<feature type="signal peptide" evidence="11">
    <location>
        <begin position="1"/>
        <end position="16"/>
    </location>
</feature>
<dbReference type="RefSeq" id="XP_037868189.1">
    <property type="nucleotide sequence ID" value="XM_038012261.2"/>
</dbReference>
<reference evidence="14" key="1">
    <citation type="journal article" date="2008" name="Insect Biochem. Mol. Biol.">
        <title>The genome of a lepidopteran model insect, the silkworm Bombyx mori.</title>
        <authorList>
            <consortium name="International Silkworm Genome Consortium"/>
        </authorList>
    </citation>
    <scope>NUCLEOTIDE SEQUENCE [LARGE SCALE GENOMIC DNA]</scope>
    <source>
        <strain evidence="14">p50T</strain>
    </source>
</reference>
<dbReference type="Gene3D" id="1.20.1070.10">
    <property type="entry name" value="Rhodopsin 7-helix transmembrane proteins"/>
    <property type="match status" value="1"/>
</dbReference>
<evidence type="ECO:0000256" key="4">
    <source>
        <dbReference type="ARBA" id="ARBA00022729"/>
    </source>
</evidence>
<evidence type="ECO:0000256" key="6">
    <source>
        <dbReference type="ARBA" id="ARBA00023040"/>
    </source>
</evidence>
<feature type="transmembrane region" description="Helical" evidence="10">
    <location>
        <begin position="243"/>
        <end position="263"/>
    </location>
</feature>
<evidence type="ECO:0000313" key="14">
    <source>
        <dbReference type="Proteomes" id="UP000005204"/>
    </source>
</evidence>
<feature type="domain" description="G-protein coupled receptors family 2 profile 2" evidence="12">
    <location>
        <begin position="206"/>
        <end position="472"/>
    </location>
</feature>
<keyword evidence="5 10" id="KW-1133">Transmembrane helix</keyword>
<evidence type="ECO:0000256" key="8">
    <source>
        <dbReference type="ARBA" id="ARBA00023170"/>
    </source>
</evidence>
<dbReference type="KEGG" id="bmor:101746106"/>
<dbReference type="GO" id="GO:0012505">
    <property type="term" value="C:endomembrane system"/>
    <property type="evidence" value="ECO:0007669"/>
    <property type="project" value="UniProtKB-SubCell"/>
</dbReference>
<evidence type="ECO:0000256" key="2">
    <source>
        <dbReference type="ARBA" id="ARBA00008979"/>
    </source>
</evidence>
<keyword evidence="3 10" id="KW-0812">Transmembrane</keyword>
<comment type="subcellular location">
    <subcellularLocation>
        <location evidence="1">Endomembrane system</location>
        <topology evidence="1">Multi-pass membrane protein</topology>
    </subcellularLocation>
</comment>
<evidence type="ECO:0000256" key="9">
    <source>
        <dbReference type="ARBA" id="ARBA00023224"/>
    </source>
</evidence>
<evidence type="ECO:0000256" key="3">
    <source>
        <dbReference type="ARBA" id="ARBA00022692"/>
    </source>
</evidence>
<dbReference type="GO" id="GO:0007166">
    <property type="term" value="P:cell surface receptor signaling pathway"/>
    <property type="evidence" value="ECO:0007669"/>
    <property type="project" value="InterPro"/>
</dbReference>
<keyword evidence="6" id="KW-0297">G-protein coupled receptor</keyword>
<dbReference type="Gene3D" id="2.170.180.11">
    <property type="entry name" value="Methuselah ectodomain, domain 2"/>
    <property type="match status" value="1"/>
</dbReference>
<dbReference type="GO" id="GO:0005886">
    <property type="term" value="C:plasma membrane"/>
    <property type="evidence" value="ECO:0007669"/>
    <property type="project" value="TreeGrafter"/>
</dbReference>
<reference evidence="13" key="2">
    <citation type="submission" date="2022-06" db="UniProtKB">
        <authorList>
            <consortium name="EnsemblMetazoa"/>
        </authorList>
    </citation>
    <scope>IDENTIFICATION</scope>
    <source>
        <strain evidence="13">p50T (Dazao)</strain>
    </source>
</reference>
<dbReference type="PROSITE" id="PS50261">
    <property type="entry name" value="G_PROTEIN_RECEP_F2_4"/>
    <property type="match status" value="1"/>
</dbReference>
<feature type="transmembrane region" description="Helical" evidence="10">
    <location>
        <begin position="368"/>
        <end position="390"/>
    </location>
</feature>
<dbReference type="Pfam" id="PF06652">
    <property type="entry name" value="Methuselah_N"/>
    <property type="match status" value="1"/>
</dbReference>
<keyword evidence="8" id="KW-0675">Receptor</keyword>
<evidence type="ECO:0000313" key="13">
    <source>
        <dbReference type="EnsemblMetazoa" id="XP_037868189.1"/>
    </source>
</evidence>
<comment type="similarity">
    <text evidence="2">Belongs to the G-protein coupled receptor 2 family. Mth subfamily.</text>
</comment>
<dbReference type="InterPro" id="IPR036272">
    <property type="entry name" value="Methuselah_N_sf"/>
</dbReference>
<organism evidence="13 14">
    <name type="scientific">Bombyx mori</name>
    <name type="common">Silk moth</name>
    <dbReference type="NCBI Taxonomy" id="7091"/>
    <lineage>
        <taxon>Eukaryota</taxon>
        <taxon>Metazoa</taxon>
        <taxon>Ecdysozoa</taxon>
        <taxon>Arthropoda</taxon>
        <taxon>Hexapoda</taxon>
        <taxon>Insecta</taxon>
        <taxon>Pterygota</taxon>
        <taxon>Neoptera</taxon>
        <taxon>Endopterygota</taxon>
        <taxon>Lepidoptera</taxon>
        <taxon>Glossata</taxon>
        <taxon>Ditrysia</taxon>
        <taxon>Bombycoidea</taxon>
        <taxon>Bombycidae</taxon>
        <taxon>Bombycinae</taxon>
        <taxon>Bombyx</taxon>
    </lineage>
</organism>
<dbReference type="InterPro" id="IPR017981">
    <property type="entry name" value="GPCR_2-like_7TM"/>
</dbReference>
<dbReference type="InterPro" id="IPR023311">
    <property type="entry name" value="Methusela_ecto_dom_2"/>
</dbReference>
<feature type="transmembrane region" description="Helical" evidence="10">
    <location>
        <begin position="319"/>
        <end position="340"/>
    </location>
</feature>
<evidence type="ECO:0000256" key="11">
    <source>
        <dbReference type="SAM" id="SignalP"/>
    </source>
</evidence>
<feature type="transmembrane region" description="Helical" evidence="10">
    <location>
        <begin position="455"/>
        <end position="475"/>
    </location>
</feature>
<evidence type="ECO:0000256" key="1">
    <source>
        <dbReference type="ARBA" id="ARBA00004127"/>
    </source>
</evidence>
<feature type="transmembrane region" description="Helical" evidence="10">
    <location>
        <begin position="420"/>
        <end position="443"/>
    </location>
</feature>
<feature type="chain" id="PRO_5035858696" description="G-protein coupled receptors family 2 profile 2 domain-containing protein" evidence="11">
    <location>
        <begin position="17"/>
        <end position="538"/>
    </location>
</feature>
<keyword evidence="7 10" id="KW-0472">Membrane</keyword>
<dbReference type="GO" id="GO:0008528">
    <property type="term" value="F:G protein-coupled peptide receptor activity"/>
    <property type="evidence" value="ECO:0007669"/>
    <property type="project" value="TreeGrafter"/>
</dbReference>
<dbReference type="InterPro" id="IPR051384">
    <property type="entry name" value="Mth_GPCR"/>
</dbReference>
<evidence type="ECO:0000256" key="7">
    <source>
        <dbReference type="ARBA" id="ARBA00023136"/>
    </source>
</evidence>
<protein>
    <recommendedName>
        <fullName evidence="12">G-protein coupled receptors family 2 profile 2 domain-containing protein</fullName>
    </recommendedName>
</protein>
<keyword evidence="14" id="KW-1185">Reference proteome</keyword>
<feature type="transmembrane region" description="Helical" evidence="10">
    <location>
        <begin position="275"/>
        <end position="299"/>
    </location>
</feature>
<dbReference type="CDD" id="cd15039">
    <property type="entry name" value="7tmB3_Methuselah-like"/>
    <property type="match status" value="1"/>
</dbReference>
<feature type="transmembrane region" description="Helical" evidence="10">
    <location>
        <begin position="207"/>
        <end position="231"/>
    </location>
</feature>
<dbReference type="Proteomes" id="UP000005204">
    <property type="component" value="Unassembled WGS sequence"/>
</dbReference>
<dbReference type="EnsemblMetazoa" id="XM_038012261.1">
    <property type="protein sequence ID" value="XP_037868189.1"/>
    <property type="gene ID" value="LOC101746106"/>
</dbReference>
<sequence length="538" mass="61873">MSVVFMLFVFVATGLCWKSHRLEICDDENSVDITAGTHLSGGVIYHDGVRYDQSEYYTDKRTGSDRGCVCSKGTCIRKCCPLGYGYNYKSKQCVKVYERFAPPVWDNYAYEMLKVNASDIFHFVPGKMNCTDSKTRIRIGQATKNFVLRVDGKLYIQIPESIPPWLVQTPDEYCIDTFVREDPTTGERTSSLDALICFADKVNNEQYVLRFTCMLISCLFILATVAVYAWLPELRNLHGRVLMAYLLSLFVGFTFLATMQILLTINNITVTTCVYFTFVIYYSLLAAFFWLNVMCFDIWWTFSGKRGKSLEKMSLRTRFVAYSLYAFGIPTVLTALLVGLEFSGLPPHPLLPMIRQQGCFIYGTSKLIYLYGPISILCIANMTFFVLTAVKIAQIKKQTSVLKSKDSSTHDQHRNDRQRLLLYIKLLAVMGVSWILEVVSAIYPEAEDIWKFTDAYNVLIGLIIFIIFVCKRKIFRLIKKRIKQKFRRSNNESRELKEIVDKRMRRWQNNSNQRASLETIRTSIGVDSDATVRNTTNI</sequence>
<dbReference type="InterPro" id="IPR010596">
    <property type="entry name" value="Methuselah_N_dom"/>
</dbReference>